<organism evidence="1 2">
    <name type="scientific">Arthrobacter horti</name>
    <dbReference type="NCBI Taxonomy" id="3068273"/>
    <lineage>
        <taxon>Bacteria</taxon>
        <taxon>Bacillati</taxon>
        <taxon>Actinomycetota</taxon>
        <taxon>Actinomycetes</taxon>
        <taxon>Micrococcales</taxon>
        <taxon>Micrococcaceae</taxon>
        <taxon>Arthrobacter</taxon>
    </lineage>
</organism>
<comment type="caution">
    <text evidence="1">The sequence shown here is derived from an EMBL/GenBank/DDBJ whole genome shotgun (WGS) entry which is preliminary data.</text>
</comment>
<keyword evidence="2" id="KW-1185">Reference proteome</keyword>
<dbReference type="EMBL" id="JAVALS010000007">
    <property type="protein sequence ID" value="MDP5227692.1"/>
    <property type="molecule type" value="Genomic_DNA"/>
</dbReference>
<protein>
    <recommendedName>
        <fullName evidence="3">DUF559 domain-containing protein</fullName>
    </recommendedName>
</protein>
<accession>A0ABT9IQS1</accession>
<gene>
    <name evidence="1" type="ORF">Q9R02_11050</name>
</gene>
<reference evidence="1 2" key="1">
    <citation type="submission" date="2023-08" db="EMBL/GenBank/DDBJ databases">
        <title>Arthrobacter horti sp. nov., isolated from forest soil.</title>
        <authorList>
            <person name="Park M."/>
        </authorList>
    </citation>
    <scope>NUCLEOTIDE SEQUENCE [LARGE SCALE GENOMIC DNA]</scope>
    <source>
        <strain evidence="1 2">YJM1</strain>
    </source>
</reference>
<evidence type="ECO:0008006" key="3">
    <source>
        <dbReference type="Google" id="ProtNLM"/>
    </source>
</evidence>
<sequence length="283" mass="31851">MTRGRLRGGDLEKVSRGIRRPLGKELERVLALRGYTDLDDQSVISDVTAASVGGIPLPADVDELIHVSRDSDRPQARRAGVVGHRTVLFPDEVVMLHGLRITSPARTWLDLARTLTLWDLVVAGDHLVNEHGPDHPFPKVPICTVDDLQSVLRRHGKKQGIVKARAALELIRVGADSPRETKARLLLRRHGLPEPELNIVLYDRNGRAVVWPDLGYRNARISIQYDGEVHGEGKKYLRDIEREVRTRELGWEQVRVGSRDLEGRQPRIVQRVEAALRRADALL</sequence>
<proteinExistence type="predicted"/>
<evidence type="ECO:0000313" key="1">
    <source>
        <dbReference type="EMBL" id="MDP5227692.1"/>
    </source>
</evidence>
<name>A0ABT9IQS1_9MICC</name>
<dbReference type="RefSeq" id="WP_305996747.1">
    <property type="nucleotide sequence ID" value="NZ_JAVALS010000007.1"/>
</dbReference>
<evidence type="ECO:0000313" key="2">
    <source>
        <dbReference type="Proteomes" id="UP001232725"/>
    </source>
</evidence>
<dbReference type="Proteomes" id="UP001232725">
    <property type="component" value="Unassembled WGS sequence"/>
</dbReference>